<feature type="chain" id="PRO_5038386891" evidence="1">
    <location>
        <begin position="20"/>
        <end position="161"/>
    </location>
</feature>
<dbReference type="PROSITE" id="PS51257">
    <property type="entry name" value="PROKAR_LIPOPROTEIN"/>
    <property type="match status" value="1"/>
</dbReference>
<reference evidence="3" key="1">
    <citation type="journal article" date="2021" name="PeerJ">
        <title>Extensive microbial diversity within the chicken gut microbiome revealed by metagenomics and culture.</title>
        <authorList>
            <person name="Gilroy R."/>
            <person name="Ravi A."/>
            <person name="Getino M."/>
            <person name="Pursley I."/>
            <person name="Horton D.L."/>
            <person name="Alikhan N.F."/>
            <person name="Baker D."/>
            <person name="Gharbi K."/>
            <person name="Hall N."/>
            <person name="Watson M."/>
            <person name="Adriaenssens E.M."/>
            <person name="Foster-Nyarko E."/>
            <person name="Jarju S."/>
            <person name="Secka A."/>
            <person name="Antonio M."/>
            <person name="Oren A."/>
            <person name="Chaudhuri R.R."/>
            <person name="La Ragione R."/>
            <person name="Hildebrand F."/>
            <person name="Pallen M.J."/>
        </authorList>
    </citation>
    <scope>NUCLEOTIDE SEQUENCE</scope>
    <source>
        <strain evidence="3">ChiHjej9B8-1298</strain>
    </source>
</reference>
<dbReference type="EMBL" id="DXBX01000076">
    <property type="protein sequence ID" value="HIZ33721.1"/>
    <property type="molecule type" value="Genomic_DNA"/>
</dbReference>
<evidence type="ECO:0000313" key="4">
    <source>
        <dbReference type="Proteomes" id="UP000824028"/>
    </source>
</evidence>
<proteinExistence type="predicted"/>
<keyword evidence="1" id="KW-0732">Signal</keyword>
<name>A0A9D2EAG8_9BACE</name>
<dbReference type="Pfam" id="PF13944">
    <property type="entry name" value="Calycin_like"/>
    <property type="match status" value="1"/>
</dbReference>
<evidence type="ECO:0000313" key="3">
    <source>
        <dbReference type="EMBL" id="HIZ33721.1"/>
    </source>
</evidence>
<comment type="caution">
    <text evidence="3">The sequence shown here is derived from an EMBL/GenBank/DDBJ whole genome shotgun (WGS) entry which is preliminary data.</text>
</comment>
<dbReference type="Proteomes" id="UP000824028">
    <property type="component" value="Unassembled WGS sequence"/>
</dbReference>
<protein>
    <submittedName>
        <fullName evidence="3">Calycin-like domain-containing protein</fullName>
    </submittedName>
</protein>
<feature type="signal peptide" evidence="1">
    <location>
        <begin position="1"/>
        <end position="19"/>
    </location>
</feature>
<reference evidence="3" key="2">
    <citation type="submission" date="2021-04" db="EMBL/GenBank/DDBJ databases">
        <authorList>
            <person name="Gilroy R."/>
        </authorList>
    </citation>
    <scope>NUCLEOTIDE SEQUENCE</scope>
    <source>
        <strain evidence="3">ChiHjej9B8-1298</strain>
    </source>
</reference>
<sequence>MKKNLLYLFALICSVTLFTACSDDDEAPALTLDNVVGTYGGTINLAVGDGEAADLPGSYNLEVTKGEGSTVTIALRNFAIDMGGDATLPLGDIVVDCTATVSGNTASISGQANVELAGLFPGVELPTTVTGTCNGTNLSLDIDVTEVPAFETVAVVFTGTK</sequence>
<gene>
    <name evidence="3" type="ORF">H9814_09355</name>
</gene>
<evidence type="ECO:0000259" key="2">
    <source>
        <dbReference type="Pfam" id="PF13944"/>
    </source>
</evidence>
<feature type="domain" description="Lipocalin-like" evidence="2">
    <location>
        <begin position="36"/>
        <end position="160"/>
    </location>
</feature>
<evidence type="ECO:0000256" key="1">
    <source>
        <dbReference type="SAM" id="SignalP"/>
    </source>
</evidence>
<accession>A0A9D2EAG8</accession>
<dbReference type="Gene3D" id="2.40.128.350">
    <property type="match status" value="1"/>
</dbReference>
<organism evidence="3 4">
    <name type="scientific">Candidatus Bacteroides merdigallinarum</name>
    <dbReference type="NCBI Taxonomy" id="2838473"/>
    <lineage>
        <taxon>Bacteria</taxon>
        <taxon>Pseudomonadati</taxon>
        <taxon>Bacteroidota</taxon>
        <taxon>Bacteroidia</taxon>
        <taxon>Bacteroidales</taxon>
        <taxon>Bacteroidaceae</taxon>
        <taxon>Bacteroides</taxon>
    </lineage>
</organism>
<dbReference type="AlphaFoldDB" id="A0A9D2EAG8"/>
<dbReference type="InterPro" id="IPR024311">
    <property type="entry name" value="Lipocalin-like"/>
</dbReference>